<accession>A0ABU7U018</accession>
<organism evidence="2 3">
    <name type="scientific">Sorlinia euscelidii</name>
    <dbReference type="NCBI Taxonomy" id="3081148"/>
    <lineage>
        <taxon>Bacteria</taxon>
        <taxon>Pseudomonadati</taxon>
        <taxon>Pseudomonadota</taxon>
        <taxon>Alphaproteobacteria</taxon>
        <taxon>Acetobacterales</taxon>
        <taxon>Acetobacteraceae</taxon>
        <taxon>Sorlinia</taxon>
    </lineage>
</organism>
<dbReference type="InterPro" id="IPR029479">
    <property type="entry name" value="Nitroreductase"/>
</dbReference>
<dbReference type="InterPro" id="IPR000415">
    <property type="entry name" value="Nitroreductase-like"/>
</dbReference>
<sequence>MCVPHAQRLRLIAGLLAACVKSRFTMIENRSILQLATPYARDRELLLMLPEFPRLARTIDVVDLPPDGLGFIGDAGHFSLRGTDLRDRVAGIAALFDGRRSLDRIIQDHPEFSPTAIFGVQALLFQQCMLENGCADDDADHDRIFEKNYLSHLASQQSDASSGEALGQILETRKIGFQTASDMLRNMAMDRPNHHFIACGINDIAGRALDFIIWHVDLRDAEGAARGIAACHDAGRSVLLLTRCLKGYVIGPLLIPHFGCHPEAALRYLKSLGASDVSDVPEEMVFDYIEITACHHAARKTDFLPINKCMIFPSEAHTIPTSHDLPIHVAAHRPPIGGEASVPRSSDFEKTRLYLAATLRPPAYYRSARDYLSHYHPRNVALSSGQARPVTRAAPEGHNVHDALQDDMLRDVLHMALGTNITTGRSRTPSGGNIASPLIYVAEWQTDRAIRRLHLYTAHDTGLTYFSERFLPLEKSEGRGVTQILVIGSIERLQRKYGDFSYRISLLDCGAVMTSLLLALHDHQKPFIIRRVDPHVDFSRDLEVSSDRHYPSFTLDIMHPPAKANESQTTSQLMEAVISEDAPDFYPPDADHLARLLTGAYGQDLYALLDKRQSARYLAGPLTMAEISALVSEIFRVHHALCQTGLFSLIILHQDGEARVTRTIFKPAADETQSREVCRTLPSDVIAQRTLAAAPVIILPVIDFSRGATWLGNHALRLLYTASGAVLMTMWLLITARNWRGCPCGAVTESAFVDLGINGVDRIIPYAFCLGKNEAAS</sequence>
<proteinExistence type="predicted"/>
<gene>
    <name evidence="2" type="ORF">DOFOFD_04180</name>
</gene>
<reference evidence="2 3" key="1">
    <citation type="submission" date="2023-10" db="EMBL/GenBank/DDBJ databases">
        <title>Sorlinia euscelidii gen. nov., sp. nov., an acetic acid bacteria isolated from the gut of Euscelidius variegatus emitter.</title>
        <authorList>
            <person name="Michoud G."/>
            <person name="Marasco R."/>
            <person name="Seferji K."/>
            <person name="Gonella E."/>
            <person name="Garuglieri E."/>
            <person name="Alma A."/>
            <person name="Mapelli F."/>
            <person name="Borin S."/>
            <person name="Daffonchio D."/>
            <person name="Crotti E."/>
        </authorList>
    </citation>
    <scope>NUCLEOTIDE SEQUENCE [LARGE SCALE GENOMIC DNA]</scope>
    <source>
        <strain evidence="2 3">EV16P</strain>
    </source>
</reference>
<dbReference type="Gene3D" id="3.40.109.10">
    <property type="entry name" value="NADH Oxidase"/>
    <property type="match status" value="2"/>
</dbReference>
<evidence type="ECO:0000313" key="3">
    <source>
        <dbReference type="Proteomes" id="UP001312908"/>
    </source>
</evidence>
<keyword evidence="3" id="KW-1185">Reference proteome</keyword>
<dbReference type="Pfam" id="PF00881">
    <property type="entry name" value="Nitroreductase"/>
    <property type="match status" value="1"/>
</dbReference>
<comment type="caution">
    <text evidence="2">The sequence shown here is derived from an EMBL/GenBank/DDBJ whole genome shotgun (WGS) entry which is preliminary data.</text>
</comment>
<dbReference type="SUPFAM" id="SSF55469">
    <property type="entry name" value="FMN-dependent nitroreductase-like"/>
    <property type="match status" value="1"/>
</dbReference>
<name>A0ABU7U018_9PROT</name>
<dbReference type="EMBL" id="JAWJZY010000002">
    <property type="protein sequence ID" value="MEE8658204.1"/>
    <property type="molecule type" value="Genomic_DNA"/>
</dbReference>
<feature type="domain" description="Nitroreductase" evidence="1">
    <location>
        <begin position="647"/>
        <end position="771"/>
    </location>
</feature>
<dbReference type="Proteomes" id="UP001312908">
    <property type="component" value="Unassembled WGS sequence"/>
</dbReference>
<evidence type="ECO:0000259" key="1">
    <source>
        <dbReference type="Pfam" id="PF00881"/>
    </source>
</evidence>
<protein>
    <recommendedName>
        <fullName evidence="1">Nitroreductase domain-containing protein</fullName>
    </recommendedName>
</protein>
<evidence type="ECO:0000313" key="2">
    <source>
        <dbReference type="EMBL" id="MEE8658204.1"/>
    </source>
</evidence>